<dbReference type="EMBL" id="LT907782">
    <property type="protein sequence ID" value="SNX59731.1"/>
    <property type="molecule type" value="Genomic_DNA"/>
</dbReference>
<evidence type="ECO:0000313" key="1">
    <source>
        <dbReference type="EMBL" id="SNX59731.1"/>
    </source>
</evidence>
<proteinExistence type="predicted"/>
<gene>
    <name evidence="1" type="ORF">SAMN06296273_1167</name>
</gene>
<sequence>MLRHKTKMTSKKEKTDTMQRARVLGGFTLNGVRYESDNIIEADPNVIKNLGSSVDANQSAVDYCLSLKDPVIKKHLTK</sequence>
<reference evidence="1 2" key="1">
    <citation type="submission" date="2017-08" db="EMBL/GenBank/DDBJ databases">
        <authorList>
            <person name="de Groot N.N."/>
        </authorList>
    </citation>
    <scope>NUCLEOTIDE SEQUENCE [LARGE SCALE GENOMIC DNA]</scope>
    <source>
        <strain evidence="1 2">Nm15</strain>
    </source>
</reference>
<organism evidence="1 2">
    <name type="scientific">Nitrosomonas ureae</name>
    <dbReference type="NCBI Taxonomy" id="44577"/>
    <lineage>
        <taxon>Bacteria</taxon>
        <taxon>Pseudomonadati</taxon>
        <taxon>Pseudomonadota</taxon>
        <taxon>Betaproteobacteria</taxon>
        <taxon>Nitrosomonadales</taxon>
        <taxon>Nitrosomonadaceae</taxon>
        <taxon>Nitrosomonas</taxon>
    </lineage>
</organism>
<dbReference type="AlphaFoldDB" id="A0A285BWR8"/>
<dbReference type="Proteomes" id="UP000242498">
    <property type="component" value="Chromosome I"/>
</dbReference>
<protein>
    <submittedName>
        <fullName evidence="1">Uncharacterized protein</fullName>
    </submittedName>
</protein>
<accession>A0A285BWR8</accession>
<name>A0A285BWR8_9PROT</name>
<evidence type="ECO:0000313" key="2">
    <source>
        <dbReference type="Proteomes" id="UP000242498"/>
    </source>
</evidence>